<feature type="compositionally biased region" description="Basic and acidic residues" evidence="1">
    <location>
        <begin position="221"/>
        <end position="234"/>
    </location>
</feature>
<dbReference type="Proteomes" id="UP000887540">
    <property type="component" value="Unplaced"/>
</dbReference>
<organism evidence="2 3">
    <name type="scientific">Acrobeloides nanus</name>
    <dbReference type="NCBI Taxonomy" id="290746"/>
    <lineage>
        <taxon>Eukaryota</taxon>
        <taxon>Metazoa</taxon>
        <taxon>Ecdysozoa</taxon>
        <taxon>Nematoda</taxon>
        <taxon>Chromadorea</taxon>
        <taxon>Rhabditida</taxon>
        <taxon>Tylenchina</taxon>
        <taxon>Cephalobomorpha</taxon>
        <taxon>Cephaloboidea</taxon>
        <taxon>Cephalobidae</taxon>
        <taxon>Acrobeloides</taxon>
    </lineage>
</organism>
<reference evidence="3" key="1">
    <citation type="submission" date="2022-11" db="UniProtKB">
        <authorList>
            <consortium name="WormBaseParasite"/>
        </authorList>
    </citation>
    <scope>IDENTIFICATION</scope>
</reference>
<evidence type="ECO:0000313" key="3">
    <source>
        <dbReference type="WBParaSite" id="ACRNAN_scaffold6680.g28147.t1"/>
    </source>
</evidence>
<accession>A0A914E9J6</accession>
<proteinExistence type="predicted"/>
<dbReference type="AlphaFoldDB" id="A0A914E9J6"/>
<feature type="region of interest" description="Disordered" evidence="1">
    <location>
        <begin position="164"/>
        <end position="248"/>
    </location>
</feature>
<evidence type="ECO:0000256" key="1">
    <source>
        <dbReference type="SAM" id="MobiDB-lite"/>
    </source>
</evidence>
<name>A0A914E9J6_9BILA</name>
<keyword evidence="2" id="KW-1185">Reference proteome</keyword>
<evidence type="ECO:0000313" key="2">
    <source>
        <dbReference type="Proteomes" id="UP000887540"/>
    </source>
</evidence>
<dbReference type="WBParaSite" id="ACRNAN_scaffold6680.g28147.t1">
    <property type="protein sequence ID" value="ACRNAN_scaffold6680.g28147.t1"/>
    <property type="gene ID" value="ACRNAN_scaffold6680.g28147"/>
</dbReference>
<protein>
    <submittedName>
        <fullName evidence="3">Uncharacterized protein</fullName>
    </submittedName>
</protein>
<sequence>MIITACTCATCLLRYRKYRRKRAASSINSSKFNSSSDTIVTGKTTHFSYNSIKPPQHHIEISNGRLKMVPAGVLMYGSKSTSNIATSNPRAMPTATLIRSMPKRMLFNNFAARNAAIRMPPEAYYTVGRHYEEISETPLNQSFYGSDNIVVDLSQNLRYYNALAYQTERRPPPTTRPPPPPESSRGLLAHSPDSGKSVINSNSGPVSPGFRDDLSSSTEPELERINYENEEQHMPRSRLGDIGGRESSYGTSRLWHYWN</sequence>
<feature type="compositionally biased region" description="Pro residues" evidence="1">
    <location>
        <begin position="172"/>
        <end position="182"/>
    </location>
</feature>